<dbReference type="GO" id="GO:0003911">
    <property type="term" value="F:DNA ligase (NAD+) activity"/>
    <property type="evidence" value="ECO:0007669"/>
    <property type="project" value="UniProtKB-UniRule"/>
</dbReference>
<keyword evidence="5 7" id="KW-0234">DNA repair</keyword>
<dbReference type="GO" id="GO:0006281">
    <property type="term" value="P:DNA repair"/>
    <property type="evidence" value="ECO:0007669"/>
    <property type="project" value="UniProtKB-KW"/>
</dbReference>
<keyword evidence="1 7" id="KW-0436">Ligase</keyword>
<dbReference type="EC" id="6.5.1.2" evidence="7"/>
<evidence type="ECO:0000256" key="3">
    <source>
        <dbReference type="ARBA" id="ARBA00022763"/>
    </source>
</evidence>
<evidence type="ECO:0000313" key="10">
    <source>
        <dbReference type="EMBL" id="MDX7013959.1"/>
    </source>
</evidence>
<dbReference type="Gene3D" id="1.10.287.610">
    <property type="entry name" value="Helix hairpin bin"/>
    <property type="match status" value="1"/>
</dbReference>
<comment type="similarity">
    <text evidence="7">Belongs to the NAD-dependent DNA ligase family. LigB subfamily.</text>
</comment>
<dbReference type="EMBL" id="JAWZZT010000003">
    <property type="protein sequence ID" value="MDX7013959.1"/>
    <property type="molecule type" value="Genomic_DNA"/>
</dbReference>
<dbReference type="SUPFAM" id="SSF47781">
    <property type="entry name" value="RuvA domain 2-like"/>
    <property type="match status" value="1"/>
</dbReference>
<name>A0AAW9DZT4_KLEAE</name>
<dbReference type="Gene3D" id="3.30.470.30">
    <property type="entry name" value="DNA ligase/mRNA capping enzyme"/>
    <property type="match status" value="1"/>
</dbReference>
<keyword evidence="4 7" id="KW-0520">NAD</keyword>
<evidence type="ECO:0000256" key="7">
    <source>
        <dbReference type="HAMAP-Rule" id="MF_01587"/>
    </source>
</evidence>
<dbReference type="NCBIfam" id="NF005987">
    <property type="entry name" value="PRK08097.1"/>
    <property type="match status" value="1"/>
</dbReference>
<dbReference type="InterPro" id="IPR004150">
    <property type="entry name" value="NAD_DNA_ligase_OB"/>
</dbReference>
<dbReference type="InterPro" id="IPR018239">
    <property type="entry name" value="DNA_ligase_AS"/>
</dbReference>
<keyword evidence="8" id="KW-0732">Signal</keyword>
<dbReference type="AlphaFoldDB" id="A0AAW9DZT4"/>
<dbReference type="InterPro" id="IPR010994">
    <property type="entry name" value="RuvA_2-like"/>
</dbReference>
<evidence type="ECO:0000259" key="9">
    <source>
        <dbReference type="SMART" id="SM00532"/>
    </source>
</evidence>
<evidence type="ECO:0000256" key="6">
    <source>
        <dbReference type="ARBA" id="ARBA00034005"/>
    </source>
</evidence>
<feature type="chain" id="PRO_5043903231" description="DNA ligase B" evidence="8">
    <location>
        <begin position="20"/>
        <end position="559"/>
    </location>
</feature>
<feature type="active site" description="N6-AMP-lysine intermediate" evidence="7">
    <location>
        <position position="124"/>
    </location>
</feature>
<comment type="function">
    <text evidence="7">Catalyzes the formation of phosphodiester linkages between 5'-phosphoryl and 3'-hydroxyl groups in double-stranded DNA using NAD as a coenzyme and as the energy source for the reaction.</text>
</comment>
<evidence type="ECO:0000256" key="1">
    <source>
        <dbReference type="ARBA" id="ARBA00022598"/>
    </source>
</evidence>
<comment type="caution">
    <text evidence="10">The sequence shown here is derived from an EMBL/GenBank/DDBJ whole genome shotgun (WGS) entry which is preliminary data.</text>
</comment>
<sequence length="559" mass="62557">MRRWLIAAALWMAAASPMAACPAWSLQRAEQEIGHLSRQIADWKEAYWQQGSSGVSDEVYDMLSARLAQWRRCFGEKAPPEDELPPPRGEVKHPIAHTGVRKLPDATSVGRWMRDKTDLWVQPKVDGVAVTLVYRGGRFIRAISRGDGLAGEDWTAKVRQIPGVPLTTSGTLANSVLQGEIFQRREGHIQKGMGGMNSRARVAGILMRKAPSAALSTLGVFIWAWPDGPAQMSTRLALLADGGFPVAQRYSHPVKDWQQAAAWRERWFTSPLPFVTDGIVIRTQREPAGDGWLPGQGVWVAAWKYQPVSQVAEVSTIQFAIGRSGKIAVVAHLQPIKLDDKLVRRVNVGSVARWRQLDLAPGDQILVSLAGQGIPRLDDVVWRGLNRTKPLVPDTRYHSLTCFENTDECREQFIARLVWISSEQGLGIDSLGEAGWRQLAQSRHFQHIFSWLELTVSQLENIPGLTATRAEQLWHRFALTRRAPFHRWISALGVPLPRAAMRVLKDNSWRLIEKRDVTSWQTLPGVGPKNAQRLVEFIHHPVIKSIVLKLGQLEVDGFS</sequence>
<evidence type="ECO:0000256" key="4">
    <source>
        <dbReference type="ARBA" id="ARBA00023027"/>
    </source>
</evidence>
<evidence type="ECO:0000256" key="8">
    <source>
        <dbReference type="SAM" id="SignalP"/>
    </source>
</evidence>
<dbReference type="Pfam" id="PF01653">
    <property type="entry name" value="DNA_ligase_aden"/>
    <property type="match status" value="1"/>
</dbReference>
<dbReference type="InterPro" id="IPR050326">
    <property type="entry name" value="NAD_dep_DNA_ligaseB"/>
</dbReference>
<evidence type="ECO:0000313" key="11">
    <source>
        <dbReference type="Proteomes" id="UP001279012"/>
    </source>
</evidence>
<dbReference type="SUPFAM" id="SSF50249">
    <property type="entry name" value="Nucleic acid-binding proteins"/>
    <property type="match status" value="1"/>
</dbReference>
<dbReference type="InterPro" id="IPR020923">
    <property type="entry name" value="DNA_ligase_B"/>
</dbReference>
<dbReference type="Gene3D" id="2.40.50.140">
    <property type="entry name" value="Nucleic acid-binding proteins"/>
    <property type="match status" value="1"/>
</dbReference>
<dbReference type="InterPro" id="IPR013839">
    <property type="entry name" value="DNAligase_adenylation"/>
</dbReference>
<dbReference type="PANTHER" id="PTHR47810:SF1">
    <property type="entry name" value="DNA LIGASE B"/>
    <property type="match status" value="1"/>
</dbReference>
<dbReference type="FunFam" id="2.40.50.140:FF:000139">
    <property type="entry name" value="DNA ligase B"/>
    <property type="match status" value="1"/>
</dbReference>
<gene>
    <name evidence="7 10" type="primary">ligB</name>
    <name evidence="10" type="ORF">SJ059_05645</name>
</gene>
<dbReference type="PROSITE" id="PS01055">
    <property type="entry name" value="DNA_LIGASE_N1"/>
    <property type="match status" value="1"/>
</dbReference>
<keyword evidence="3 7" id="KW-0227">DNA damage</keyword>
<dbReference type="SMART" id="SM00532">
    <property type="entry name" value="LIGANc"/>
    <property type="match status" value="1"/>
</dbReference>
<dbReference type="InterPro" id="IPR012340">
    <property type="entry name" value="NA-bd_OB-fold"/>
</dbReference>
<dbReference type="PANTHER" id="PTHR47810">
    <property type="entry name" value="DNA LIGASE"/>
    <property type="match status" value="1"/>
</dbReference>
<dbReference type="HAMAP" id="MF_01587">
    <property type="entry name" value="DNA_ligase_B"/>
    <property type="match status" value="1"/>
</dbReference>
<organism evidence="10 11">
    <name type="scientific">Klebsiella aerogenes</name>
    <name type="common">Enterobacter aerogenes</name>
    <dbReference type="NCBI Taxonomy" id="548"/>
    <lineage>
        <taxon>Bacteria</taxon>
        <taxon>Pseudomonadati</taxon>
        <taxon>Pseudomonadota</taxon>
        <taxon>Gammaproteobacteria</taxon>
        <taxon>Enterobacterales</taxon>
        <taxon>Enterobacteriaceae</taxon>
        <taxon>Klebsiella/Raoultella group</taxon>
        <taxon>Klebsiella</taxon>
    </lineage>
</organism>
<feature type="signal peptide" evidence="8">
    <location>
        <begin position="1"/>
        <end position="19"/>
    </location>
</feature>
<feature type="domain" description="NAD-dependent DNA ligase N-terminal" evidence="9">
    <location>
        <begin position="28"/>
        <end position="425"/>
    </location>
</feature>
<protein>
    <recommendedName>
        <fullName evidence="7">DNA ligase B</fullName>
        <ecNumber evidence="7">6.5.1.2</ecNumber>
    </recommendedName>
    <alternativeName>
        <fullName evidence="7">Polydeoxyribonucleotide synthase [NAD(+)] B</fullName>
    </alternativeName>
</protein>
<dbReference type="Proteomes" id="UP001279012">
    <property type="component" value="Unassembled WGS sequence"/>
</dbReference>
<accession>A0AAW9DZT4</accession>
<dbReference type="GO" id="GO:0006260">
    <property type="term" value="P:DNA replication"/>
    <property type="evidence" value="ECO:0007669"/>
    <property type="project" value="UniProtKB-KW"/>
</dbReference>
<proteinExistence type="inferred from homology"/>
<dbReference type="InterPro" id="IPR013840">
    <property type="entry name" value="DNAligase_N"/>
</dbReference>
<dbReference type="RefSeq" id="WP_015369145.1">
    <property type="nucleotide sequence ID" value="NZ_CAKNDN010000003.1"/>
</dbReference>
<dbReference type="SUPFAM" id="SSF56091">
    <property type="entry name" value="DNA ligase/mRNA capping enzyme, catalytic domain"/>
    <property type="match status" value="1"/>
</dbReference>
<dbReference type="Pfam" id="PF03120">
    <property type="entry name" value="OB_DNA_ligase"/>
    <property type="match status" value="1"/>
</dbReference>
<evidence type="ECO:0000256" key="2">
    <source>
        <dbReference type="ARBA" id="ARBA00022705"/>
    </source>
</evidence>
<keyword evidence="2 7" id="KW-0235">DNA replication</keyword>
<reference evidence="10" key="1">
    <citation type="submission" date="2023-11" db="EMBL/GenBank/DDBJ databases">
        <title>Detection of rare carbapenemases in Enterobacterales - comparison of two colorimetric and two CIM-based carbapenemase assays.</title>
        <authorList>
            <person name="Schaffarczyk L."/>
            <person name="Noster J."/>
            <person name="Stelzer Y."/>
            <person name="Sattler J."/>
            <person name="Gatermann S."/>
            <person name="Hamprecht A."/>
        </authorList>
    </citation>
    <scope>NUCLEOTIDE SEQUENCE</scope>
    <source>
        <strain evidence="10">CIM-Cont-037</strain>
    </source>
</reference>
<comment type="catalytic activity">
    <reaction evidence="6 7">
        <text>NAD(+) + (deoxyribonucleotide)n-3'-hydroxyl + 5'-phospho-(deoxyribonucleotide)m = (deoxyribonucleotide)n+m + AMP + beta-nicotinamide D-nucleotide.</text>
        <dbReference type="EC" id="6.5.1.2"/>
    </reaction>
</comment>
<evidence type="ECO:0000256" key="5">
    <source>
        <dbReference type="ARBA" id="ARBA00023204"/>
    </source>
</evidence>